<dbReference type="AlphaFoldDB" id="A0A7K0G549"/>
<gene>
    <name evidence="2" type="ORF">GJU39_20655</name>
</gene>
<organism evidence="2 3">
    <name type="scientific">Pedobacter petrophilus</name>
    <dbReference type="NCBI Taxonomy" id="1908241"/>
    <lineage>
        <taxon>Bacteria</taxon>
        <taxon>Pseudomonadati</taxon>
        <taxon>Bacteroidota</taxon>
        <taxon>Sphingobacteriia</taxon>
        <taxon>Sphingobacteriales</taxon>
        <taxon>Sphingobacteriaceae</taxon>
        <taxon>Pedobacter</taxon>
    </lineage>
</organism>
<keyword evidence="3" id="KW-1185">Reference proteome</keyword>
<dbReference type="RefSeq" id="WP_154282898.1">
    <property type="nucleotide sequence ID" value="NZ_JBHUJQ010000001.1"/>
</dbReference>
<dbReference type="SUPFAM" id="SSF88723">
    <property type="entry name" value="PIN domain-like"/>
    <property type="match status" value="1"/>
</dbReference>
<evidence type="ECO:0000313" key="2">
    <source>
        <dbReference type="EMBL" id="MRX78494.1"/>
    </source>
</evidence>
<reference evidence="2 3" key="1">
    <citation type="submission" date="2019-11" db="EMBL/GenBank/DDBJ databases">
        <title>Pedobacter petrophilus genome.</title>
        <authorList>
            <person name="Feldbauer M.J."/>
            <person name="Newman J.D."/>
        </authorList>
    </citation>
    <scope>NUCLEOTIDE SEQUENCE [LARGE SCALE GENOMIC DNA]</scope>
    <source>
        <strain evidence="2 3">LMG 29686</strain>
    </source>
</reference>
<dbReference type="Proteomes" id="UP000487757">
    <property type="component" value="Unassembled WGS sequence"/>
</dbReference>
<dbReference type="InterPro" id="IPR029060">
    <property type="entry name" value="PIN-like_dom_sf"/>
</dbReference>
<evidence type="ECO:0000259" key="1">
    <source>
        <dbReference type="Pfam" id="PF13470"/>
    </source>
</evidence>
<protein>
    <submittedName>
        <fullName evidence="2">PIN domain-containing protein</fullName>
    </submittedName>
</protein>
<name>A0A7K0G549_9SPHI</name>
<dbReference type="EMBL" id="WKKH01000055">
    <property type="protein sequence ID" value="MRX78494.1"/>
    <property type="molecule type" value="Genomic_DNA"/>
</dbReference>
<dbReference type="Pfam" id="PF13470">
    <property type="entry name" value="PIN_3"/>
    <property type="match status" value="1"/>
</dbReference>
<evidence type="ECO:0000313" key="3">
    <source>
        <dbReference type="Proteomes" id="UP000487757"/>
    </source>
</evidence>
<accession>A0A7K0G549</accession>
<sequence>MVFNIFLDINILLDFFLKRDHFASAENVLILAKDREVEAFVSISILQTTSFYLEKSYGSKIAKDLLLELLLVVNVIEADEDIVLQALHSSINDIEDAIHFYTATKYNLSYVISSDLAFQKLTNKNLQIVSAKQFLELFD</sequence>
<dbReference type="InterPro" id="IPR002716">
    <property type="entry name" value="PIN_dom"/>
</dbReference>
<proteinExistence type="predicted"/>
<dbReference type="OrthoDB" id="1148871at2"/>
<comment type="caution">
    <text evidence="2">The sequence shown here is derived from an EMBL/GenBank/DDBJ whole genome shotgun (WGS) entry which is preliminary data.</text>
</comment>
<feature type="domain" description="PIN" evidence="1">
    <location>
        <begin position="5"/>
        <end position="116"/>
    </location>
</feature>